<protein>
    <submittedName>
        <fullName evidence="1">Uncharacterized protein</fullName>
    </submittedName>
</protein>
<dbReference type="Proteomes" id="UP001418222">
    <property type="component" value="Unassembled WGS sequence"/>
</dbReference>
<organism evidence="1 2">
    <name type="scientific">Platanthera zijinensis</name>
    <dbReference type="NCBI Taxonomy" id="2320716"/>
    <lineage>
        <taxon>Eukaryota</taxon>
        <taxon>Viridiplantae</taxon>
        <taxon>Streptophyta</taxon>
        <taxon>Embryophyta</taxon>
        <taxon>Tracheophyta</taxon>
        <taxon>Spermatophyta</taxon>
        <taxon>Magnoliopsida</taxon>
        <taxon>Liliopsida</taxon>
        <taxon>Asparagales</taxon>
        <taxon>Orchidaceae</taxon>
        <taxon>Orchidoideae</taxon>
        <taxon>Orchideae</taxon>
        <taxon>Orchidinae</taxon>
        <taxon>Platanthera</taxon>
    </lineage>
</organism>
<evidence type="ECO:0000313" key="1">
    <source>
        <dbReference type="EMBL" id="KAK8957203.1"/>
    </source>
</evidence>
<proteinExistence type="predicted"/>
<gene>
    <name evidence="1" type="ORF">KSP39_PZI000339</name>
</gene>
<comment type="caution">
    <text evidence="1">The sequence shown here is derived from an EMBL/GenBank/DDBJ whole genome shotgun (WGS) entry which is preliminary data.</text>
</comment>
<evidence type="ECO:0000313" key="2">
    <source>
        <dbReference type="Proteomes" id="UP001418222"/>
    </source>
</evidence>
<name>A0AAP0C150_9ASPA</name>
<dbReference type="EMBL" id="JBBWWQ010000001">
    <property type="protein sequence ID" value="KAK8957203.1"/>
    <property type="molecule type" value="Genomic_DNA"/>
</dbReference>
<keyword evidence="2" id="KW-1185">Reference proteome</keyword>
<dbReference type="AlphaFoldDB" id="A0AAP0C150"/>
<sequence length="78" mass="8817">MGEPLALWPTIGTPGQQALRRSQRLHLRKSLQLPGLPFVPRRTRSLRRRPPVFQLKRHSSEEEANVLGNVDVAIEAGE</sequence>
<accession>A0AAP0C150</accession>
<reference evidence="1 2" key="1">
    <citation type="journal article" date="2022" name="Nat. Plants">
        <title>Genomes of leafy and leafless Platanthera orchids illuminate the evolution of mycoheterotrophy.</title>
        <authorList>
            <person name="Li M.H."/>
            <person name="Liu K.W."/>
            <person name="Li Z."/>
            <person name="Lu H.C."/>
            <person name="Ye Q.L."/>
            <person name="Zhang D."/>
            <person name="Wang J.Y."/>
            <person name="Li Y.F."/>
            <person name="Zhong Z.M."/>
            <person name="Liu X."/>
            <person name="Yu X."/>
            <person name="Liu D.K."/>
            <person name="Tu X.D."/>
            <person name="Liu B."/>
            <person name="Hao Y."/>
            <person name="Liao X.Y."/>
            <person name="Jiang Y.T."/>
            <person name="Sun W.H."/>
            <person name="Chen J."/>
            <person name="Chen Y.Q."/>
            <person name="Ai Y."/>
            <person name="Zhai J.W."/>
            <person name="Wu S.S."/>
            <person name="Zhou Z."/>
            <person name="Hsiao Y.Y."/>
            <person name="Wu W.L."/>
            <person name="Chen Y.Y."/>
            <person name="Lin Y.F."/>
            <person name="Hsu J.L."/>
            <person name="Li C.Y."/>
            <person name="Wang Z.W."/>
            <person name="Zhao X."/>
            <person name="Zhong W.Y."/>
            <person name="Ma X.K."/>
            <person name="Ma L."/>
            <person name="Huang J."/>
            <person name="Chen G.Z."/>
            <person name="Huang M.Z."/>
            <person name="Huang L."/>
            <person name="Peng D.H."/>
            <person name="Luo Y.B."/>
            <person name="Zou S.Q."/>
            <person name="Chen S.P."/>
            <person name="Lan S."/>
            <person name="Tsai W.C."/>
            <person name="Van de Peer Y."/>
            <person name="Liu Z.J."/>
        </authorList>
    </citation>
    <scope>NUCLEOTIDE SEQUENCE [LARGE SCALE GENOMIC DNA]</scope>
    <source>
        <strain evidence="1">Lor287</strain>
    </source>
</reference>